<dbReference type="AlphaFoldDB" id="X1F575"/>
<organism evidence="1">
    <name type="scientific">marine sediment metagenome</name>
    <dbReference type="NCBI Taxonomy" id="412755"/>
    <lineage>
        <taxon>unclassified sequences</taxon>
        <taxon>metagenomes</taxon>
        <taxon>ecological metagenomes</taxon>
    </lineage>
</organism>
<protein>
    <submittedName>
        <fullName evidence="1">Uncharacterized protein</fullName>
    </submittedName>
</protein>
<proteinExistence type="predicted"/>
<dbReference type="EMBL" id="BARU01003811">
    <property type="protein sequence ID" value="GAH27725.1"/>
    <property type="molecule type" value="Genomic_DNA"/>
</dbReference>
<evidence type="ECO:0000313" key="1">
    <source>
        <dbReference type="EMBL" id="GAH27725.1"/>
    </source>
</evidence>
<comment type="caution">
    <text evidence="1">The sequence shown here is derived from an EMBL/GenBank/DDBJ whole genome shotgun (WGS) entry which is preliminary data.</text>
</comment>
<name>X1F575_9ZZZZ</name>
<accession>X1F575</accession>
<gene>
    <name evidence="1" type="ORF">S03H2_08013</name>
</gene>
<reference evidence="1" key="1">
    <citation type="journal article" date="2014" name="Front. Microbiol.">
        <title>High frequency of phylogenetically diverse reductive dehalogenase-homologous genes in deep subseafloor sedimentary metagenomes.</title>
        <authorList>
            <person name="Kawai M."/>
            <person name="Futagami T."/>
            <person name="Toyoda A."/>
            <person name="Takaki Y."/>
            <person name="Nishi S."/>
            <person name="Hori S."/>
            <person name="Arai W."/>
            <person name="Tsubouchi T."/>
            <person name="Morono Y."/>
            <person name="Uchiyama I."/>
            <person name="Ito T."/>
            <person name="Fujiyama A."/>
            <person name="Inagaki F."/>
            <person name="Takami H."/>
        </authorList>
    </citation>
    <scope>NUCLEOTIDE SEQUENCE</scope>
    <source>
        <strain evidence="1">Expedition CK06-06</strain>
    </source>
</reference>
<sequence length="59" mass="6390">MHSHLSIKAAAELQGYPELVKILEPLGKRYAVSLLGNGVPKAMGSFIAKAIKQRSKGER</sequence>